<proteinExistence type="predicted"/>
<dbReference type="InterPro" id="IPR001119">
    <property type="entry name" value="SLH_dom"/>
</dbReference>
<protein>
    <recommendedName>
        <fullName evidence="2">SLH domain-containing protein</fullName>
    </recommendedName>
</protein>
<keyword evidence="1" id="KW-0732">Signal</keyword>
<evidence type="ECO:0000259" key="2">
    <source>
        <dbReference type="PROSITE" id="PS51272"/>
    </source>
</evidence>
<dbReference type="PANTHER" id="PTHR43308">
    <property type="entry name" value="OUTER MEMBRANE PROTEIN ALPHA-RELATED"/>
    <property type="match status" value="1"/>
</dbReference>
<gene>
    <name evidence="3" type="ORF">LUCI_2229</name>
</gene>
<accession>A0A498R7N8</accession>
<dbReference type="SUPFAM" id="SSF56935">
    <property type="entry name" value="Porins"/>
    <property type="match status" value="1"/>
</dbReference>
<dbReference type="AlphaFoldDB" id="A0A498R7N8"/>
<dbReference type="EMBL" id="UPPP01000070">
    <property type="protein sequence ID" value="VBB06985.1"/>
    <property type="molecule type" value="Genomic_DNA"/>
</dbReference>
<organism evidence="3 4">
    <name type="scientific">Lucifera butyrica</name>
    <dbReference type="NCBI Taxonomy" id="1351585"/>
    <lineage>
        <taxon>Bacteria</taxon>
        <taxon>Bacillati</taxon>
        <taxon>Bacillota</taxon>
        <taxon>Negativicutes</taxon>
        <taxon>Veillonellales</taxon>
        <taxon>Veillonellaceae</taxon>
        <taxon>Lucifera</taxon>
    </lineage>
</organism>
<evidence type="ECO:0000313" key="3">
    <source>
        <dbReference type="EMBL" id="VBB06985.1"/>
    </source>
</evidence>
<keyword evidence="4" id="KW-1185">Reference proteome</keyword>
<feature type="signal peptide" evidence="1">
    <location>
        <begin position="1"/>
        <end position="45"/>
    </location>
</feature>
<dbReference type="InterPro" id="IPR051465">
    <property type="entry name" value="Cell_Envelope_Struct_Comp"/>
</dbReference>
<dbReference type="Proteomes" id="UP000277811">
    <property type="component" value="Unassembled WGS sequence"/>
</dbReference>
<feature type="chain" id="PRO_5019713590" description="SLH domain-containing protein" evidence="1">
    <location>
        <begin position="46"/>
        <end position="462"/>
    </location>
</feature>
<reference evidence="3 4" key="1">
    <citation type="submission" date="2018-06" db="EMBL/GenBank/DDBJ databases">
        <authorList>
            <person name="Strepis N."/>
        </authorList>
    </citation>
    <scope>NUCLEOTIDE SEQUENCE [LARGE SCALE GENOMIC DNA]</scope>
    <source>
        <strain evidence="3">LUCI</strain>
    </source>
</reference>
<feature type="domain" description="SLH" evidence="2">
    <location>
        <begin position="47"/>
        <end position="110"/>
    </location>
</feature>
<dbReference type="Pfam" id="PF00395">
    <property type="entry name" value="SLH"/>
    <property type="match status" value="1"/>
</dbReference>
<name>A0A498R7N8_9FIRM</name>
<evidence type="ECO:0000313" key="4">
    <source>
        <dbReference type="Proteomes" id="UP000277811"/>
    </source>
</evidence>
<dbReference type="PROSITE" id="PS51272">
    <property type="entry name" value="SLH"/>
    <property type="match status" value="1"/>
</dbReference>
<sequence length="462" mass="51274">MDSCSFTGMSPMTLLERKRVCVMKKKCVLLVTLVFLLSLCGTAFAAASSIFSDVPANDWSYAAVNQLAKAGIVEGYGDGTFRGERLLSRYEMAIIVARAMTKMDQADAQNKALIEKLAAEYDSELKALDDKYDSKYNALDKRVDNVMLSGFVRAKYDSDSSDGHSNGGGNKHFYMDLEGQMKVNDRWDAHFQSETNNHYTNSTWGNAVTGAEGNDSDNNGTIQRIWAVGSVGKVGVTLGKKWWGYGQNVIFGHAADGIQLDVPVTQGFTASVFDLRPSQSSTLVSDSLSNPNNTSLYGIQLNSNLSKEANLNLVLGGNHKTGDRINDDGTVVADTGVTRWGAADLTYKINNDYTFLATYAKTNADNFNNSQEYRLNYKAVDLNTPGSYDIYLRYFKFQKYGDISHDDEWDSMRGDSKGWILGVDYALAKNIEWTSLYSDQKLNISSTNDSRKLIRTEIDYHF</sequence>
<evidence type="ECO:0000256" key="1">
    <source>
        <dbReference type="SAM" id="SignalP"/>
    </source>
</evidence>